<dbReference type="InterPro" id="IPR024370">
    <property type="entry name" value="PBP_domain"/>
</dbReference>
<feature type="domain" description="PBP" evidence="1">
    <location>
        <begin position="99"/>
        <end position="283"/>
    </location>
</feature>
<dbReference type="PANTHER" id="PTHR38431">
    <property type="entry name" value="BLL2305 PROTEIN"/>
    <property type="match status" value="1"/>
</dbReference>
<evidence type="ECO:0000313" key="3">
    <source>
        <dbReference type="EMBL" id="MDA5108343.1"/>
    </source>
</evidence>
<feature type="domain" description="Helix-turn-helix" evidence="2">
    <location>
        <begin position="5"/>
        <end position="53"/>
    </location>
</feature>
<evidence type="ECO:0000259" key="2">
    <source>
        <dbReference type="Pfam" id="PF12728"/>
    </source>
</evidence>
<dbReference type="EMBL" id="JAPYYP010000007">
    <property type="protein sequence ID" value="MDA5108343.1"/>
    <property type="molecule type" value="Genomic_DNA"/>
</dbReference>
<evidence type="ECO:0000259" key="1">
    <source>
        <dbReference type="Pfam" id="PF12727"/>
    </source>
</evidence>
<dbReference type="Proteomes" id="UP001151071">
    <property type="component" value="Unassembled WGS sequence"/>
</dbReference>
<dbReference type="GO" id="GO:0003677">
    <property type="term" value="F:DNA binding"/>
    <property type="evidence" value="ECO:0007669"/>
    <property type="project" value="InterPro"/>
</dbReference>
<dbReference type="AlphaFoldDB" id="A0A9X3TPY8"/>
<proteinExistence type="predicted"/>
<dbReference type="PANTHER" id="PTHR38431:SF1">
    <property type="entry name" value="BLL2305 PROTEIN"/>
    <property type="match status" value="1"/>
</dbReference>
<gene>
    <name evidence="3" type="ORF">O3V59_08220</name>
</gene>
<sequence length="310" mass="34565">MRHAYLTPEEVAEELKLSRYTVYEMIKRGDLPACKIGRALRISRPDLDAFLHGHSPRDAQAAPPFAPAADRRNSPRTNDIYFAGSHDPAIDLLTRMLANRGITLLPAFSGSLDGLIELYKGRVDMAGCHLLDRSTGAYNLSYIRCLMPHEGVAVINLAGRWQGFIVPKHNPRMITCWEEFFSGRHRIVNRQRGSGTRVLLDFHLQQLGVSPASVPGYDHEVTTHCAAASAVLRKEADVALGIESVVRGLPLDFFPVQEERYDLVIPAPLLRQERFQILLEVLRDSPFKQAVAAQGGCDVSRTGQTIDRLF</sequence>
<dbReference type="InterPro" id="IPR041657">
    <property type="entry name" value="HTH_17"/>
</dbReference>
<protein>
    <submittedName>
        <fullName evidence="3">Helix-turn-helix transcriptional regulator</fullName>
    </submittedName>
</protein>
<accession>A0A9X3TPY8</accession>
<dbReference type="SUPFAM" id="SSF53850">
    <property type="entry name" value="Periplasmic binding protein-like II"/>
    <property type="match status" value="1"/>
</dbReference>
<dbReference type="InterPro" id="IPR010093">
    <property type="entry name" value="SinI_DNA-bd"/>
</dbReference>
<reference evidence="3" key="1">
    <citation type="submission" date="2022-12" db="EMBL/GenBank/DDBJ databases">
        <title>Draft genome sequence of the thermophilic strain Brevibacillus thermoruber HT42, isolated from Los Humeros, Puebla, Mexico, with biotechnological potential.</title>
        <authorList>
            <person name="Lara Sanchez J."/>
            <person name="Solis Palacios R."/>
            <person name="Bustos Baena A.S."/>
            <person name="Ruz Baez A.E."/>
            <person name="Espinosa Luna G."/>
            <person name="Oliart Ros R.M."/>
        </authorList>
    </citation>
    <scope>NUCLEOTIDE SEQUENCE</scope>
    <source>
        <strain evidence="3">HT42</strain>
    </source>
</reference>
<dbReference type="Pfam" id="PF12728">
    <property type="entry name" value="HTH_17"/>
    <property type="match status" value="1"/>
</dbReference>
<evidence type="ECO:0000313" key="4">
    <source>
        <dbReference type="Proteomes" id="UP001151071"/>
    </source>
</evidence>
<organism evidence="3 4">
    <name type="scientific">Brevibacillus thermoruber</name>
    <dbReference type="NCBI Taxonomy" id="33942"/>
    <lineage>
        <taxon>Bacteria</taxon>
        <taxon>Bacillati</taxon>
        <taxon>Bacillota</taxon>
        <taxon>Bacilli</taxon>
        <taxon>Bacillales</taxon>
        <taxon>Paenibacillaceae</taxon>
        <taxon>Brevibacillus</taxon>
    </lineage>
</organism>
<dbReference type="InterPro" id="IPR009061">
    <property type="entry name" value="DNA-bd_dom_put_sf"/>
</dbReference>
<dbReference type="SUPFAM" id="SSF46955">
    <property type="entry name" value="Putative DNA-binding domain"/>
    <property type="match status" value="1"/>
</dbReference>
<keyword evidence="4" id="KW-1185">Reference proteome</keyword>
<dbReference type="Pfam" id="PF12727">
    <property type="entry name" value="PBP_like"/>
    <property type="match status" value="1"/>
</dbReference>
<comment type="caution">
    <text evidence="3">The sequence shown here is derived from an EMBL/GenBank/DDBJ whole genome shotgun (WGS) entry which is preliminary data.</text>
</comment>
<dbReference type="RefSeq" id="WP_271139876.1">
    <property type="nucleotide sequence ID" value="NZ_JAPYYP010000007.1"/>
</dbReference>
<name>A0A9X3TPY8_9BACL</name>
<dbReference type="NCBIfam" id="TIGR01764">
    <property type="entry name" value="excise"/>
    <property type="match status" value="1"/>
</dbReference>